<dbReference type="Pfam" id="PF08486">
    <property type="entry name" value="SpoIID"/>
    <property type="match status" value="1"/>
</dbReference>
<organism evidence="2">
    <name type="scientific">freshwater metagenome</name>
    <dbReference type="NCBI Taxonomy" id="449393"/>
    <lineage>
        <taxon>unclassified sequences</taxon>
        <taxon>metagenomes</taxon>
        <taxon>ecological metagenomes</taxon>
    </lineage>
</organism>
<name>A0A6J6RS25_9ZZZZ</name>
<reference evidence="2" key="1">
    <citation type="submission" date="2020-05" db="EMBL/GenBank/DDBJ databases">
        <authorList>
            <person name="Chiriac C."/>
            <person name="Salcher M."/>
            <person name="Ghai R."/>
            <person name="Kavagutti S V."/>
        </authorList>
    </citation>
    <scope>NUCLEOTIDE SEQUENCE</scope>
</reference>
<protein>
    <submittedName>
        <fullName evidence="2">Unannotated protein</fullName>
    </submittedName>
</protein>
<accession>A0A6J6RS25</accession>
<proteinExistence type="predicted"/>
<dbReference type="AlphaFoldDB" id="A0A6J6RS25"/>
<evidence type="ECO:0000259" key="1">
    <source>
        <dbReference type="Pfam" id="PF08486"/>
    </source>
</evidence>
<gene>
    <name evidence="2" type="ORF">UFOPK2761_00109</name>
</gene>
<dbReference type="EMBL" id="CAEZYQ010000001">
    <property type="protein sequence ID" value="CAB4725340.1"/>
    <property type="molecule type" value="Genomic_DNA"/>
</dbReference>
<dbReference type="InterPro" id="IPR013693">
    <property type="entry name" value="SpoIID/LytB_N"/>
</dbReference>
<dbReference type="GO" id="GO:0030435">
    <property type="term" value="P:sporulation resulting in formation of a cellular spore"/>
    <property type="evidence" value="ECO:0007669"/>
    <property type="project" value="InterPro"/>
</dbReference>
<dbReference type="NCBIfam" id="TIGR02669">
    <property type="entry name" value="SpoIID_LytB"/>
    <property type="match status" value="1"/>
</dbReference>
<sequence>MTRSSRTLRAALVATALTCVGTPVLPGPAHAVPRGEESVAAPVPARERHVAGLLAVPGDSWVVLRGHGWGHGHGMSQYGAGGAAAAGLTWQEILDFYYPGTRRGVATGEIRVLLTGDSTPDLVVRHQPGLQLVAGGTATVLPDGVTDQWRLALTPRGPRLQRRDVQAGVLRWRPERPVPAGAGFSAGGGPLVLVAPTGDAAYRGRLVAVPGVGTVNTLPLEDYVRGVVTREMPASWPAHAVAAQAVAARTYAVRSRSTARAWDVCDTTSCQVYGGVGGETAAGDAAVSATTGTTLTHGGLPALTMYSSSNGGRALSAGLPYLVDQRDPWDDWAPNPNHTWRRMVADTTLEQLRPAVGDLVAVEVLAREGGGEWGGRVTSLRLVGTTGTATVPGDEVKARLGLKERWFTLVGARRR</sequence>
<dbReference type="InterPro" id="IPR013486">
    <property type="entry name" value="SpoIID/LytB"/>
</dbReference>
<feature type="domain" description="Sporulation stage II protein D amidase enhancer LytB N-terminal" evidence="1">
    <location>
        <begin position="212"/>
        <end position="297"/>
    </location>
</feature>
<evidence type="ECO:0000313" key="2">
    <source>
        <dbReference type="EMBL" id="CAB4725340.1"/>
    </source>
</evidence>